<organism evidence="8">
    <name type="scientific">hydrothermal vent metagenome</name>
    <dbReference type="NCBI Taxonomy" id="652676"/>
    <lineage>
        <taxon>unclassified sequences</taxon>
        <taxon>metagenomes</taxon>
        <taxon>ecological metagenomes</taxon>
    </lineage>
</organism>
<dbReference type="InterPro" id="IPR001041">
    <property type="entry name" value="2Fe-2S_ferredoxin-type"/>
</dbReference>
<name>A0A3B1C900_9ZZZZ</name>
<sequence length="469" mass="51466">MAQKISFILNNAELSIESATGKTLLDFIRKDAKLTGTKEGCREGDCGACTVMIGEIVEDELHYKTVNSCLYPIGKVNGKHVVTIEGISSDELSPVQNAYAEENASQCGFCTPGFIISTTGYLLENNEPNLDSAINAVAGNVCRCTGYVSIKRALNDIVEEMDVNDNSDNIIPELISKKIIPEYFGTIKERLRRLEILELKESSKTLIVGGGTDLYVQREDDLKNEDPVFISIDAAEKIYKEGDSIFIAGSTTFEELAHSEAIKEIIPNIEETNRLIASLPIRNSATVAGNIVNASPIADITIILLVLNALVYLNDDDKKRTISLTELFLGYKTLAKSETEIIEKIGINIPEGKSLFNFEKVSKRTHLDIASVNSAFIISLEENKIKSCGLSIGGAAPIPLFMKETSAFLEGKNLSAEAIKDALKIIDKEISPISDVRGSAEYKRLLAKQMFKSHFMKLFPNKISMGSFE</sequence>
<dbReference type="SUPFAM" id="SSF54292">
    <property type="entry name" value="2Fe-2S ferredoxin-like"/>
    <property type="match status" value="1"/>
</dbReference>
<evidence type="ECO:0000259" key="7">
    <source>
        <dbReference type="PROSITE" id="PS51387"/>
    </source>
</evidence>
<dbReference type="InterPro" id="IPR006058">
    <property type="entry name" value="2Fe2S_fd_BS"/>
</dbReference>
<dbReference type="InterPro" id="IPR036683">
    <property type="entry name" value="CO_DH_flav_C_dom_sf"/>
</dbReference>
<dbReference type="EMBL" id="UOGD01000007">
    <property type="protein sequence ID" value="VAX15155.1"/>
    <property type="molecule type" value="Genomic_DNA"/>
</dbReference>
<dbReference type="AlphaFoldDB" id="A0A3B1C900"/>
<dbReference type="PROSITE" id="PS00197">
    <property type="entry name" value="2FE2S_FER_1"/>
    <property type="match status" value="1"/>
</dbReference>
<dbReference type="InterPro" id="IPR012175">
    <property type="entry name" value="Xanth_DH_ssu_bac"/>
</dbReference>
<keyword evidence="1" id="KW-0285">Flavoprotein</keyword>
<dbReference type="InterPro" id="IPR012675">
    <property type="entry name" value="Beta-grasp_dom_sf"/>
</dbReference>
<dbReference type="InterPro" id="IPR016166">
    <property type="entry name" value="FAD-bd_PCMH"/>
</dbReference>
<protein>
    <submittedName>
        <fullName evidence="8">Xanthine dehydrogenase iron-sulfur subunit / Xanthine dehydrogenase, FAD binding subunit</fullName>
        <ecNumber evidence="8">1.17.1.4</ecNumber>
    </submittedName>
</protein>
<dbReference type="CDD" id="cd00207">
    <property type="entry name" value="fer2"/>
    <property type="match status" value="1"/>
</dbReference>
<gene>
    <name evidence="8" type="ORF">MNBD_IGNAVI01-806</name>
</gene>
<dbReference type="GO" id="GO:0004854">
    <property type="term" value="F:xanthine dehydrogenase activity"/>
    <property type="evidence" value="ECO:0007669"/>
    <property type="project" value="UniProtKB-EC"/>
</dbReference>
<dbReference type="InterPro" id="IPR002346">
    <property type="entry name" value="Mopterin_DH_FAD-bd"/>
</dbReference>
<reference evidence="8" key="1">
    <citation type="submission" date="2018-06" db="EMBL/GenBank/DDBJ databases">
        <authorList>
            <person name="Zhirakovskaya E."/>
        </authorList>
    </citation>
    <scope>NUCLEOTIDE SEQUENCE</scope>
</reference>
<dbReference type="PANTHER" id="PTHR45444:SF3">
    <property type="entry name" value="XANTHINE DEHYDROGENASE"/>
    <property type="match status" value="1"/>
</dbReference>
<dbReference type="InterPro" id="IPR016169">
    <property type="entry name" value="FAD-bd_PCMH_sub2"/>
</dbReference>
<dbReference type="Gene3D" id="3.30.390.50">
    <property type="entry name" value="CO dehydrogenase flavoprotein, C-terminal domain"/>
    <property type="match status" value="1"/>
</dbReference>
<dbReference type="GO" id="GO:0051537">
    <property type="term" value="F:2 iron, 2 sulfur cluster binding"/>
    <property type="evidence" value="ECO:0007669"/>
    <property type="project" value="InterPro"/>
</dbReference>
<evidence type="ECO:0000256" key="3">
    <source>
        <dbReference type="ARBA" id="ARBA00022827"/>
    </source>
</evidence>
<feature type="domain" description="FAD-binding PCMH-type" evidence="7">
    <location>
        <begin position="172"/>
        <end position="352"/>
    </location>
</feature>
<dbReference type="Pfam" id="PF00941">
    <property type="entry name" value="FAD_binding_5"/>
    <property type="match status" value="1"/>
</dbReference>
<dbReference type="InterPro" id="IPR036010">
    <property type="entry name" value="2Fe-2S_ferredoxin-like_sf"/>
</dbReference>
<dbReference type="Pfam" id="PF00111">
    <property type="entry name" value="Fer2"/>
    <property type="match status" value="1"/>
</dbReference>
<evidence type="ECO:0000313" key="8">
    <source>
        <dbReference type="EMBL" id="VAX15155.1"/>
    </source>
</evidence>
<dbReference type="InterPro" id="IPR016208">
    <property type="entry name" value="Ald_Oxase/xanthine_DH-like"/>
</dbReference>
<dbReference type="InterPro" id="IPR002888">
    <property type="entry name" value="2Fe-2S-bd"/>
</dbReference>
<feature type="domain" description="2Fe-2S ferredoxin-type" evidence="6">
    <location>
        <begin position="3"/>
        <end position="87"/>
    </location>
</feature>
<evidence type="ECO:0000256" key="5">
    <source>
        <dbReference type="ARBA" id="ARBA00023004"/>
    </source>
</evidence>
<evidence type="ECO:0000256" key="4">
    <source>
        <dbReference type="ARBA" id="ARBA00023002"/>
    </source>
</evidence>
<keyword evidence="4 8" id="KW-0560">Oxidoreductase</keyword>
<dbReference type="GO" id="GO:0071949">
    <property type="term" value="F:FAD binding"/>
    <property type="evidence" value="ECO:0007669"/>
    <property type="project" value="InterPro"/>
</dbReference>
<dbReference type="InterPro" id="IPR036884">
    <property type="entry name" value="2Fe-2S-bd_dom_sf"/>
</dbReference>
<dbReference type="PROSITE" id="PS51387">
    <property type="entry name" value="FAD_PCMH"/>
    <property type="match status" value="1"/>
</dbReference>
<dbReference type="PANTHER" id="PTHR45444">
    <property type="entry name" value="XANTHINE DEHYDROGENASE"/>
    <property type="match status" value="1"/>
</dbReference>
<proteinExistence type="predicted"/>
<evidence type="ECO:0000256" key="1">
    <source>
        <dbReference type="ARBA" id="ARBA00022630"/>
    </source>
</evidence>
<dbReference type="Pfam" id="PF01799">
    <property type="entry name" value="Fer2_2"/>
    <property type="match status" value="1"/>
</dbReference>
<dbReference type="SUPFAM" id="SSF55447">
    <property type="entry name" value="CO dehydrogenase flavoprotein C-terminal domain-like"/>
    <property type="match status" value="1"/>
</dbReference>
<evidence type="ECO:0000256" key="2">
    <source>
        <dbReference type="ARBA" id="ARBA00022723"/>
    </source>
</evidence>
<keyword evidence="5" id="KW-0408">Iron</keyword>
<dbReference type="SUPFAM" id="SSF56176">
    <property type="entry name" value="FAD-binding/transporter-associated domain-like"/>
    <property type="match status" value="1"/>
</dbReference>
<evidence type="ECO:0000259" key="6">
    <source>
        <dbReference type="PROSITE" id="PS51085"/>
    </source>
</evidence>
<dbReference type="PIRSF" id="PIRSF036557">
    <property type="entry name" value="XdhA_RC"/>
    <property type="match status" value="1"/>
</dbReference>
<dbReference type="Pfam" id="PF03450">
    <property type="entry name" value="CO_deh_flav_C"/>
    <property type="match status" value="1"/>
</dbReference>
<dbReference type="PROSITE" id="PS51085">
    <property type="entry name" value="2FE2S_FER_2"/>
    <property type="match status" value="1"/>
</dbReference>
<dbReference type="Gene3D" id="1.10.150.120">
    <property type="entry name" value="[2Fe-2S]-binding domain"/>
    <property type="match status" value="1"/>
</dbReference>
<dbReference type="GO" id="GO:0005506">
    <property type="term" value="F:iron ion binding"/>
    <property type="evidence" value="ECO:0007669"/>
    <property type="project" value="InterPro"/>
</dbReference>
<keyword evidence="3" id="KW-0274">FAD</keyword>
<dbReference type="InterPro" id="IPR005107">
    <property type="entry name" value="CO_DH_flav_C"/>
</dbReference>
<dbReference type="Gene3D" id="3.10.20.30">
    <property type="match status" value="1"/>
</dbReference>
<keyword evidence="2" id="KW-0479">Metal-binding</keyword>
<dbReference type="SUPFAM" id="SSF47741">
    <property type="entry name" value="CO dehydrogenase ISP C-domain like"/>
    <property type="match status" value="1"/>
</dbReference>
<dbReference type="InterPro" id="IPR036318">
    <property type="entry name" value="FAD-bd_PCMH-like_sf"/>
</dbReference>
<dbReference type="SMART" id="SM01092">
    <property type="entry name" value="CO_deh_flav_C"/>
    <property type="match status" value="1"/>
</dbReference>
<dbReference type="EC" id="1.17.1.4" evidence="8"/>
<dbReference type="Gene3D" id="3.30.465.10">
    <property type="match status" value="1"/>
</dbReference>
<accession>A0A3B1C900</accession>